<dbReference type="EMBL" id="OX596094">
    <property type="protein sequence ID" value="CAI9691978.1"/>
    <property type="molecule type" value="Genomic_DNA"/>
</dbReference>
<evidence type="ECO:0000313" key="2">
    <source>
        <dbReference type="Proteomes" id="UP001162501"/>
    </source>
</evidence>
<reference evidence="1" key="1">
    <citation type="submission" date="2023-05" db="EMBL/GenBank/DDBJ databases">
        <authorList>
            <consortium name="ELIXIR-Norway"/>
        </authorList>
    </citation>
    <scope>NUCLEOTIDE SEQUENCE</scope>
</reference>
<name>A0ACB0DUU3_RANTA</name>
<evidence type="ECO:0000313" key="1">
    <source>
        <dbReference type="EMBL" id="CAI9691978.1"/>
    </source>
</evidence>
<organism evidence="1 2">
    <name type="scientific">Rangifer tarandus platyrhynchus</name>
    <name type="common">Svalbard reindeer</name>
    <dbReference type="NCBI Taxonomy" id="3082113"/>
    <lineage>
        <taxon>Eukaryota</taxon>
        <taxon>Metazoa</taxon>
        <taxon>Chordata</taxon>
        <taxon>Craniata</taxon>
        <taxon>Vertebrata</taxon>
        <taxon>Euteleostomi</taxon>
        <taxon>Mammalia</taxon>
        <taxon>Eutheria</taxon>
        <taxon>Laurasiatheria</taxon>
        <taxon>Artiodactyla</taxon>
        <taxon>Ruminantia</taxon>
        <taxon>Pecora</taxon>
        <taxon>Cervidae</taxon>
        <taxon>Odocoileinae</taxon>
        <taxon>Rangifer</taxon>
    </lineage>
</organism>
<dbReference type="Proteomes" id="UP001162501">
    <property type="component" value="Chromosome 10"/>
</dbReference>
<gene>
    <name evidence="1" type="ORF">MRATA1EN3_LOCUS3191</name>
</gene>
<accession>A0ACB0DUU3</accession>
<sequence length="84" mass="9304">MESFLALVWSKCPYYPKIHVLKSNPRAVSGISRFLCVAQVLNGFRRFLCVARVLNGLCVVQVASSKLAGAHRRTWREAGAKGRG</sequence>
<protein>
    <submittedName>
        <fullName evidence="1">Uncharacterized protein</fullName>
    </submittedName>
</protein>
<proteinExistence type="predicted"/>